<dbReference type="GO" id="GO:0019632">
    <property type="term" value="P:shikimate metabolic process"/>
    <property type="evidence" value="ECO:0007669"/>
    <property type="project" value="TreeGrafter"/>
</dbReference>
<dbReference type="InterPro" id="IPR013708">
    <property type="entry name" value="Shikimate_DH-bd_N"/>
</dbReference>
<feature type="region of interest" description="Disordered" evidence="3">
    <location>
        <begin position="288"/>
        <end position="318"/>
    </location>
</feature>
<dbReference type="SUPFAM" id="SSF51735">
    <property type="entry name" value="NAD(P)-binding Rossmann-fold domains"/>
    <property type="match status" value="1"/>
</dbReference>
<dbReference type="PANTHER" id="PTHR21089">
    <property type="entry name" value="SHIKIMATE DEHYDROGENASE"/>
    <property type="match status" value="1"/>
</dbReference>
<dbReference type="SUPFAM" id="SSF53223">
    <property type="entry name" value="Aminoacid dehydrogenase-like, N-terminal domain"/>
    <property type="match status" value="1"/>
</dbReference>
<proteinExistence type="predicted"/>
<keyword evidence="2" id="KW-0057">Aromatic amino acid biosynthesis</keyword>
<dbReference type="EMBL" id="BJNW01000013">
    <property type="protein sequence ID" value="GEC99463.1"/>
    <property type="molecule type" value="Genomic_DNA"/>
</dbReference>
<protein>
    <submittedName>
        <fullName evidence="5">Shikimate dehydrogenase (NADP(+))</fullName>
    </submittedName>
</protein>
<evidence type="ECO:0000313" key="5">
    <source>
        <dbReference type="EMBL" id="GEC99463.1"/>
    </source>
</evidence>
<dbReference type="Gene3D" id="3.40.50.10860">
    <property type="entry name" value="Leucine Dehydrogenase, chain A, domain 1"/>
    <property type="match status" value="1"/>
</dbReference>
<comment type="caution">
    <text evidence="5">The sequence shown here is derived from an EMBL/GenBank/DDBJ whole genome shotgun (WGS) entry which is preliminary data.</text>
</comment>
<evidence type="ECO:0000313" key="6">
    <source>
        <dbReference type="Proteomes" id="UP000315730"/>
    </source>
</evidence>
<reference evidence="5 6" key="1">
    <citation type="submission" date="2019-06" db="EMBL/GenBank/DDBJ databases">
        <title>Whole genome shotgun sequence of Kocuria varians NBRC 15358.</title>
        <authorList>
            <person name="Hosoyama A."/>
            <person name="Uohara A."/>
            <person name="Ohji S."/>
            <person name="Ichikawa N."/>
        </authorList>
    </citation>
    <scope>NUCLEOTIDE SEQUENCE [LARGE SCALE GENOMIC DNA]</scope>
    <source>
        <strain evidence="5 6">NBRC 15358</strain>
    </source>
</reference>
<comment type="pathway">
    <text evidence="1">Metabolic intermediate biosynthesis; chorismate biosynthesis; chorismate from D-erythrose 4-phosphate and phosphoenolpyruvate: step 4/7.</text>
</comment>
<dbReference type="STRING" id="1272.GCA_900014985_01712"/>
<evidence type="ECO:0000256" key="2">
    <source>
        <dbReference type="ARBA" id="ARBA00023141"/>
    </source>
</evidence>
<name>A0A4Y4D782_KOCVA</name>
<dbReference type="GO" id="GO:0009423">
    <property type="term" value="P:chorismate biosynthetic process"/>
    <property type="evidence" value="ECO:0007669"/>
    <property type="project" value="TreeGrafter"/>
</dbReference>
<dbReference type="InterPro" id="IPR036291">
    <property type="entry name" value="NAD(P)-bd_dom_sf"/>
</dbReference>
<dbReference type="GO" id="GO:0009073">
    <property type="term" value="P:aromatic amino acid family biosynthetic process"/>
    <property type="evidence" value="ECO:0007669"/>
    <property type="project" value="UniProtKB-KW"/>
</dbReference>
<dbReference type="GO" id="GO:0004764">
    <property type="term" value="F:shikimate 3-dehydrogenase (NADP+) activity"/>
    <property type="evidence" value="ECO:0007669"/>
    <property type="project" value="InterPro"/>
</dbReference>
<dbReference type="Proteomes" id="UP000315730">
    <property type="component" value="Unassembled WGS sequence"/>
</dbReference>
<evidence type="ECO:0000256" key="3">
    <source>
        <dbReference type="SAM" id="MobiDB-lite"/>
    </source>
</evidence>
<dbReference type="CDD" id="cd01065">
    <property type="entry name" value="NAD_bind_Shikimate_DH"/>
    <property type="match status" value="1"/>
</dbReference>
<dbReference type="Gene3D" id="3.40.50.720">
    <property type="entry name" value="NAD(P)-binding Rossmann-like Domain"/>
    <property type="match status" value="1"/>
</dbReference>
<accession>A0A4Y4D782</accession>
<dbReference type="GO" id="GO:0050661">
    <property type="term" value="F:NADP binding"/>
    <property type="evidence" value="ECO:0007669"/>
    <property type="project" value="TreeGrafter"/>
</dbReference>
<sequence>MSTRSESYLVGLIGDGITESLTPPMHEHEADHHGLRYLYRPVDLAVIGRPGVDVGELLRAGRDLGFNAFNITHPCKQLVLEHLDEIDPQARAIQAVNTVLIRDGKFGGFNTDCSGFTRGFEHGLDGVTVGRVVQFGSGGAGSAVAEALLDLGAQRLSLVDMDLSRAAERAEELAARYPDATVEAISAEQAPERIAAADGVVNATPVGMHHHPGAPFDLGLLRAEHWVADVVYLPMDTPLVRAARDLGCQVLDGGHMAVGQAVDAFALITGETPDSARMRAHFLELTGQDTPGVDAPGTVPVEAPAATDSGRAVEGGAL</sequence>
<dbReference type="RefSeq" id="WP_082810370.1">
    <property type="nucleotide sequence ID" value="NZ_BJNW01000013.1"/>
</dbReference>
<dbReference type="NCBIfam" id="NF009201">
    <property type="entry name" value="PRK12549.1"/>
    <property type="match status" value="1"/>
</dbReference>
<evidence type="ECO:0000259" key="4">
    <source>
        <dbReference type="Pfam" id="PF08501"/>
    </source>
</evidence>
<dbReference type="OrthoDB" id="9776868at2"/>
<dbReference type="PANTHER" id="PTHR21089:SF1">
    <property type="entry name" value="BIFUNCTIONAL 3-DEHYDROQUINATE DEHYDRATASE_SHIKIMATE DEHYDROGENASE, CHLOROPLASTIC"/>
    <property type="match status" value="1"/>
</dbReference>
<organism evidence="5 6">
    <name type="scientific">Kocuria varians</name>
    <name type="common">Micrococcus varians</name>
    <dbReference type="NCBI Taxonomy" id="1272"/>
    <lineage>
        <taxon>Bacteria</taxon>
        <taxon>Bacillati</taxon>
        <taxon>Actinomycetota</taxon>
        <taxon>Actinomycetes</taxon>
        <taxon>Micrococcales</taxon>
        <taxon>Micrococcaceae</taxon>
        <taxon>Kocuria</taxon>
    </lineage>
</organism>
<keyword evidence="2" id="KW-0028">Amino-acid biosynthesis</keyword>
<dbReference type="Pfam" id="PF08501">
    <property type="entry name" value="Shikimate_dh_N"/>
    <property type="match status" value="1"/>
</dbReference>
<feature type="domain" description="Shikimate dehydrogenase substrate binding N-terminal" evidence="4">
    <location>
        <begin position="12"/>
        <end position="99"/>
    </location>
</feature>
<dbReference type="InterPro" id="IPR046346">
    <property type="entry name" value="Aminoacid_DH-like_N_sf"/>
</dbReference>
<keyword evidence="6" id="KW-1185">Reference proteome</keyword>
<dbReference type="InterPro" id="IPR022893">
    <property type="entry name" value="Shikimate_DH_fam"/>
</dbReference>
<gene>
    <name evidence="5" type="primary">aroE</name>
    <name evidence="5" type="ORF">KVA01_16180</name>
</gene>
<evidence type="ECO:0000256" key="1">
    <source>
        <dbReference type="ARBA" id="ARBA00004871"/>
    </source>
</evidence>
<dbReference type="GO" id="GO:0005829">
    <property type="term" value="C:cytosol"/>
    <property type="evidence" value="ECO:0007669"/>
    <property type="project" value="TreeGrafter"/>
</dbReference>
<dbReference type="AlphaFoldDB" id="A0A4Y4D782"/>